<feature type="coiled-coil region" evidence="2">
    <location>
        <begin position="452"/>
        <end position="505"/>
    </location>
</feature>
<feature type="compositionally biased region" description="Polar residues" evidence="3">
    <location>
        <begin position="304"/>
        <end position="333"/>
    </location>
</feature>
<comment type="caution">
    <text evidence="5">The sequence shown here is derived from an EMBL/GenBank/DDBJ whole genome shotgun (WGS) entry which is preliminary data.</text>
</comment>
<reference evidence="5" key="1">
    <citation type="journal article" date="2023" name="Plant J.">
        <title>The genome of the king protea, Protea cynaroides.</title>
        <authorList>
            <person name="Chang J."/>
            <person name="Duong T.A."/>
            <person name="Schoeman C."/>
            <person name="Ma X."/>
            <person name="Roodt D."/>
            <person name="Barker N."/>
            <person name="Li Z."/>
            <person name="Van de Peer Y."/>
            <person name="Mizrachi E."/>
        </authorList>
    </citation>
    <scope>NUCLEOTIDE SEQUENCE</scope>
    <source>
        <tissue evidence="5">Young leaves</tissue>
    </source>
</reference>
<gene>
    <name evidence="5" type="ORF">NE237_031124</name>
</gene>
<accession>A0A9Q0L0K7</accession>
<dbReference type="OrthoDB" id="1900877at2759"/>
<dbReference type="Proteomes" id="UP001141806">
    <property type="component" value="Unassembled WGS sequence"/>
</dbReference>
<dbReference type="PANTHER" id="PTHR31471">
    <property type="entry name" value="OS02G0116800 PROTEIN"/>
    <property type="match status" value="1"/>
</dbReference>
<dbReference type="AlphaFoldDB" id="A0A9Q0L0K7"/>
<feature type="region of interest" description="Disordered" evidence="3">
    <location>
        <begin position="301"/>
        <end position="346"/>
    </location>
</feature>
<evidence type="ECO:0000256" key="1">
    <source>
        <dbReference type="ARBA" id="ARBA00005711"/>
    </source>
</evidence>
<proteinExistence type="inferred from homology"/>
<evidence type="ECO:0000313" key="5">
    <source>
        <dbReference type="EMBL" id="KAJ4980287.1"/>
    </source>
</evidence>
<evidence type="ECO:0000256" key="3">
    <source>
        <dbReference type="SAM" id="MobiDB-lite"/>
    </source>
</evidence>
<comment type="similarity">
    <text evidence="1">Belongs to the remorin family.</text>
</comment>
<feature type="region of interest" description="Disordered" evidence="3">
    <location>
        <begin position="127"/>
        <end position="159"/>
    </location>
</feature>
<feature type="domain" description="Remorin C-terminal" evidence="4">
    <location>
        <begin position="418"/>
        <end position="521"/>
    </location>
</feature>
<keyword evidence="2" id="KW-0175">Coiled coil</keyword>
<dbReference type="EMBL" id="JAMYWD010000001">
    <property type="protein sequence ID" value="KAJ4980287.1"/>
    <property type="molecule type" value="Genomic_DNA"/>
</dbReference>
<sequence length="531" mass="59180">MEYERIEKVQSGIISPSKLRLKLIGHQNQKRKDGTNNNSSRTSPARLDDDAEFVKNSLLASENGDFQDEDVSKDSNDPSLQIVASNINSISVKALGEGISNSGQGDQTGFRPKDQTGDMTRIKIQHLSRGISGNLSTVHPVKSQEEDSPDYDSNASSSSFEFHKGEKSLHNPMVRPFSRSIPSKWNDAEKWLVNKQPVHSNHSKKMMLQSQVNRQTTTNLGKVVPEFTSSDHKASVISMVDTKRIDSHQSTLQESAAIDLCPIGKDEKKMSQKELSDLEQFTANTAVFPNIRSVAMRDMGTEMTPATSQEPSRTSTPLGATTPLRSPTSSIPSTPGRGAPASTPIDFTTDDYAEHPKEGYKKELSEQELKIKTRKEIVALGVQLGKMNIAAWASKNALENTATSVEHIDAEEQIRIEYENRAAAWEEAEKSKHSARYKREEIKIQAWESQQKAKIEAELRRIEAQAEHMRIHAQEKMMTKIAIARQRSEEKRAAAEAKRNSQAARTAAQAEYIRQTGRIPPSHFICCSWVS</sequence>
<evidence type="ECO:0000313" key="6">
    <source>
        <dbReference type="Proteomes" id="UP001141806"/>
    </source>
</evidence>
<dbReference type="InterPro" id="IPR005516">
    <property type="entry name" value="Remorin_C"/>
</dbReference>
<name>A0A9Q0L0K7_9MAGN</name>
<dbReference type="Pfam" id="PF03763">
    <property type="entry name" value="Remorin_C"/>
    <property type="match status" value="1"/>
</dbReference>
<dbReference type="PANTHER" id="PTHR31471:SF49">
    <property type="entry name" value="REMORIN FAMILY PROTEIN"/>
    <property type="match status" value="1"/>
</dbReference>
<feature type="region of interest" description="Disordered" evidence="3">
    <location>
        <begin position="24"/>
        <end position="49"/>
    </location>
</feature>
<keyword evidence="6" id="KW-1185">Reference proteome</keyword>
<evidence type="ECO:0000259" key="4">
    <source>
        <dbReference type="Pfam" id="PF03763"/>
    </source>
</evidence>
<protein>
    <recommendedName>
        <fullName evidence="4">Remorin C-terminal domain-containing protein</fullName>
    </recommendedName>
</protein>
<evidence type="ECO:0000256" key="2">
    <source>
        <dbReference type="SAM" id="Coils"/>
    </source>
</evidence>
<organism evidence="5 6">
    <name type="scientific">Protea cynaroides</name>
    <dbReference type="NCBI Taxonomy" id="273540"/>
    <lineage>
        <taxon>Eukaryota</taxon>
        <taxon>Viridiplantae</taxon>
        <taxon>Streptophyta</taxon>
        <taxon>Embryophyta</taxon>
        <taxon>Tracheophyta</taxon>
        <taxon>Spermatophyta</taxon>
        <taxon>Magnoliopsida</taxon>
        <taxon>Proteales</taxon>
        <taxon>Proteaceae</taxon>
        <taxon>Protea</taxon>
    </lineage>
</organism>